<reference evidence="2" key="1">
    <citation type="journal article" date="2022" name="Mol. Ecol. Resour.">
        <title>The genomes of chicory, endive, great burdock and yacon provide insights into Asteraceae palaeo-polyploidization history and plant inulin production.</title>
        <authorList>
            <person name="Fan W."/>
            <person name="Wang S."/>
            <person name="Wang H."/>
            <person name="Wang A."/>
            <person name="Jiang F."/>
            <person name="Liu H."/>
            <person name="Zhao H."/>
            <person name="Xu D."/>
            <person name="Zhang Y."/>
        </authorList>
    </citation>
    <scope>NUCLEOTIDE SEQUENCE [LARGE SCALE GENOMIC DNA]</scope>
    <source>
        <strain evidence="2">cv. Niubang</strain>
    </source>
</reference>
<keyword evidence="2" id="KW-1185">Reference proteome</keyword>
<gene>
    <name evidence="1" type="ORF">L6452_14159</name>
</gene>
<evidence type="ECO:0000313" key="2">
    <source>
        <dbReference type="Proteomes" id="UP001055879"/>
    </source>
</evidence>
<evidence type="ECO:0000313" key="1">
    <source>
        <dbReference type="EMBL" id="KAI3734684.1"/>
    </source>
</evidence>
<name>A0ACB9CK47_ARCLA</name>
<accession>A0ACB9CK47</accession>
<proteinExistence type="predicted"/>
<dbReference type="EMBL" id="CM042050">
    <property type="protein sequence ID" value="KAI3734684.1"/>
    <property type="molecule type" value="Genomic_DNA"/>
</dbReference>
<sequence length="92" mass="10044">MGIQGKGFMVLSPTLMEMQREGTTGFGPKGYVVLVTDEERGEGFSGNYIEFSSASETGTKGYVVVVQFRFRYASIETFSSSSTAFTSSCTYE</sequence>
<reference evidence="1 2" key="2">
    <citation type="journal article" date="2022" name="Mol. Ecol. Resour.">
        <title>The genomes of chicory, endive, great burdock and yacon provide insights into Asteraceae paleo-polyploidization history and plant inulin production.</title>
        <authorList>
            <person name="Fan W."/>
            <person name="Wang S."/>
            <person name="Wang H."/>
            <person name="Wang A."/>
            <person name="Jiang F."/>
            <person name="Liu H."/>
            <person name="Zhao H."/>
            <person name="Xu D."/>
            <person name="Zhang Y."/>
        </authorList>
    </citation>
    <scope>NUCLEOTIDE SEQUENCE [LARGE SCALE GENOMIC DNA]</scope>
    <source>
        <strain evidence="2">cv. Niubang</strain>
    </source>
</reference>
<protein>
    <submittedName>
        <fullName evidence="1">Uncharacterized protein</fullName>
    </submittedName>
</protein>
<organism evidence="1 2">
    <name type="scientific">Arctium lappa</name>
    <name type="common">Greater burdock</name>
    <name type="synonym">Lappa major</name>
    <dbReference type="NCBI Taxonomy" id="4217"/>
    <lineage>
        <taxon>Eukaryota</taxon>
        <taxon>Viridiplantae</taxon>
        <taxon>Streptophyta</taxon>
        <taxon>Embryophyta</taxon>
        <taxon>Tracheophyta</taxon>
        <taxon>Spermatophyta</taxon>
        <taxon>Magnoliopsida</taxon>
        <taxon>eudicotyledons</taxon>
        <taxon>Gunneridae</taxon>
        <taxon>Pentapetalae</taxon>
        <taxon>asterids</taxon>
        <taxon>campanulids</taxon>
        <taxon>Asterales</taxon>
        <taxon>Asteraceae</taxon>
        <taxon>Carduoideae</taxon>
        <taxon>Cardueae</taxon>
        <taxon>Arctiinae</taxon>
        <taxon>Arctium</taxon>
    </lineage>
</organism>
<comment type="caution">
    <text evidence="1">The sequence shown here is derived from an EMBL/GenBank/DDBJ whole genome shotgun (WGS) entry which is preliminary data.</text>
</comment>
<dbReference type="Proteomes" id="UP001055879">
    <property type="component" value="Linkage Group LG04"/>
</dbReference>